<protein>
    <submittedName>
        <fullName evidence="3">SDR family oxidoreductase</fullName>
    </submittedName>
</protein>
<comment type="similarity">
    <text evidence="1">Belongs to the short-chain dehydrogenases/reductases (SDR) family.</text>
</comment>
<accession>A0ABW4WW24</accession>
<sequence length="246" mass="26142">MTKLQGKVAIVTGASRNIGKAIAKELAAQGAQVVVNYSSSSGEAEEVVKEITDAGGEAYAVKANVSQPTEITTLFDECISHFGKVDILVNNAGVALYRLVKDITEEDFDKVFSVNVKGVMFCMKEAATKLEKGGRIINISTSVNRMMIPTYAAYSSSKSAVEQMTRVFAKEMGSKGITVNSVSPGPVDTEFFREGKSEDDIKRFASMAALGRIGQPTDIAQVVAFLASDESSWISGQNIGANGGFA</sequence>
<dbReference type="CDD" id="cd05362">
    <property type="entry name" value="THN_reductase-like_SDR_c"/>
    <property type="match status" value="1"/>
</dbReference>
<dbReference type="NCBIfam" id="NF005559">
    <property type="entry name" value="PRK07231.1"/>
    <property type="match status" value="1"/>
</dbReference>
<dbReference type="InterPro" id="IPR002347">
    <property type="entry name" value="SDR_fam"/>
</dbReference>
<proteinExistence type="inferred from homology"/>
<dbReference type="PRINTS" id="PR00081">
    <property type="entry name" value="GDHRDH"/>
</dbReference>
<organism evidence="3 4">
    <name type="scientific">Pontibacter silvestris</name>
    <dbReference type="NCBI Taxonomy" id="2305183"/>
    <lineage>
        <taxon>Bacteria</taxon>
        <taxon>Pseudomonadati</taxon>
        <taxon>Bacteroidota</taxon>
        <taxon>Cytophagia</taxon>
        <taxon>Cytophagales</taxon>
        <taxon>Hymenobacteraceae</taxon>
        <taxon>Pontibacter</taxon>
    </lineage>
</organism>
<comment type="caution">
    <text evidence="3">The sequence shown here is derived from an EMBL/GenBank/DDBJ whole genome shotgun (WGS) entry which is preliminary data.</text>
</comment>
<dbReference type="PANTHER" id="PTHR48107:SF7">
    <property type="entry name" value="RE15974P"/>
    <property type="match status" value="1"/>
</dbReference>
<dbReference type="Pfam" id="PF13561">
    <property type="entry name" value="adh_short_C2"/>
    <property type="match status" value="1"/>
</dbReference>
<dbReference type="InterPro" id="IPR036291">
    <property type="entry name" value="NAD(P)-bd_dom_sf"/>
</dbReference>
<dbReference type="PANTHER" id="PTHR48107">
    <property type="entry name" value="NADPH-DEPENDENT ALDEHYDE REDUCTASE-LIKE PROTEIN, CHLOROPLASTIC-RELATED"/>
    <property type="match status" value="1"/>
</dbReference>
<keyword evidence="4" id="KW-1185">Reference proteome</keyword>
<dbReference type="Proteomes" id="UP001597369">
    <property type="component" value="Unassembled WGS sequence"/>
</dbReference>
<evidence type="ECO:0000256" key="2">
    <source>
        <dbReference type="ARBA" id="ARBA00023002"/>
    </source>
</evidence>
<evidence type="ECO:0000256" key="1">
    <source>
        <dbReference type="ARBA" id="ARBA00006484"/>
    </source>
</evidence>
<evidence type="ECO:0000313" key="3">
    <source>
        <dbReference type="EMBL" id="MFD2066934.1"/>
    </source>
</evidence>
<name>A0ABW4WW24_9BACT</name>
<gene>
    <name evidence="3" type="ORF">ACFSKU_08555</name>
</gene>
<dbReference type="Gene3D" id="3.40.50.720">
    <property type="entry name" value="NAD(P)-binding Rossmann-like Domain"/>
    <property type="match status" value="1"/>
</dbReference>
<reference evidence="4" key="1">
    <citation type="journal article" date="2019" name="Int. J. Syst. Evol. Microbiol.">
        <title>The Global Catalogue of Microorganisms (GCM) 10K type strain sequencing project: providing services to taxonomists for standard genome sequencing and annotation.</title>
        <authorList>
            <consortium name="The Broad Institute Genomics Platform"/>
            <consortium name="The Broad Institute Genome Sequencing Center for Infectious Disease"/>
            <person name="Wu L."/>
            <person name="Ma J."/>
        </authorList>
    </citation>
    <scope>NUCLEOTIDE SEQUENCE [LARGE SCALE GENOMIC DNA]</scope>
    <source>
        <strain evidence="4">JCM 16545</strain>
    </source>
</reference>
<dbReference type="RefSeq" id="WP_229961589.1">
    <property type="nucleotide sequence ID" value="NZ_JAJJWI010000013.1"/>
</dbReference>
<evidence type="ECO:0000313" key="4">
    <source>
        <dbReference type="Proteomes" id="UP001597369"/>
    </source>
</evidence>
<dbReference type="SUPFAM" id="SSF51735">
    <property type="entry name" value="NAD(P)-binding Rossmann-fold domains"/>
    <property type="match status" value="1"/>
</dbReference>
<dbReference type="PRINTS" id="PR00080">
    <property type="entry name" value="SDRFAMILY"/>
</dbReference>
<keyword evidence="2" id="KW-0560">Oxidoreductase</keyword>
<dbReference type="EMBL" id="JBHUHV010000024">
    <property type="protein sequence ID" value="MFD2066934.1"/>
    <property type="molecule type" value="Genomic_DNA"/>
</dbReference>